<dbReference type="PANTHER" id="PTHR13237:SF8">
    <property type="entry name" value="SOMETHING ABOUT SILENCING PROTEIN 10"/>
    <property type="match status" value="1"/>
</dbReference>
<dbReference type="KEGG" id="fas:105265760"/>
<protein>
    <submittedName>
        <fullName evidence="9">Something about silencing protein 10</fullName>
    </submittedName>
</protein>
<dbReference type="OrthoDB" id="1924577at2759"/>
<dbReference type="RefSeq" id="XP_011301755.1">
    <property type="nucleotide sequence ID" value="XM_011303453.1"/>
</dbReference>
<evidence type="ECO:0000256" key="4">
    <source>
        <dbReference type="ARBA" id="ARBA00023242"/>
    </source>
</evidence>
<feature type="region of interest" description="Disordered" evidence="6">
    <location>
        <begin position="48"/>
        <end position="84"/>
    </location>
</feature>
<feature type="compositionally biased region" description="Basic residues" evidence="6">
    <location>
        <begin position="361"/>
        <end position="388"/>
    </location>
</feature>
<feature type="compositionally biased region" description="Acidic residues" evidence="6">
    <location>
        <begin position="49"/>
        <end position="81"/>
    </location>
</feature>
<evidence type="ECO:0000256" key="2">
    <source>
        <dbReference type="ARBA" id="ARBA00010979"/>
    </source>
</evidence>
<keyword evidence="5" id="KW-0175">Coiled coil</keyword>
<evidence type="ECO:0000256" key="6">
    <source>
        <dbReference type="SAM" id="MobiDB-lite"/>
    </source>
</evidence>
<evidence type="ECO:0000256" key="5">
    <source>
        <dbReference type="SAM" id="Coils"/>
    </source>
</evidence>
<reference evidence="9" key="1">
    <citation type="submission" date="2025-08" db="UniProtKB">
        <authorList>
            <consortium name="RefSeq"/>
        </authorList>
    </citation>
    <scope>IDENTIFICATION</scope>
    <source>
        <strain evidence="9">USDA-PBARC FA_bdor</strain>
        <tissue evidence="9">Whole organism</tissue>
    </source>
</reference>
<organism evidence="8 9">
    <name type="scientific">Fopius arisanus</name>
    <dbReference type="NCBI Taxonomy" id="64838"/>
    <lineage>
        <taxon>Eukaryota</taxon>
        <taxon>Metazoa</taxon>
        <taxon>Ecdysozoa</taxon>
        <taxon>Arthropoda</taxon>
        <taxon>Hexapoda</taxon>
        <taxon>Insecta</taxon>
        <taxon>Pterygota</taxon>
        <taxon>Neoptera</taxon>
        <taxon>Endopterygota</taxon>
        <taxon>Hymenoptera</taxon>
        <taxon>Apocrita</taxon>
        <taxon>Ichneumonoidea</taxon>
        <taxon>Braconidae</taxon>
        <taxon>Opiinae</taxon>
        <taxon>Fopius</taxon>
    </lineage>
</organism>
<dbReference type="Pfam" id="PF09368">
    <property type="entry name" value="Sas10"/>
    <property type="match status" value="1"/>
</dbReference>
<dbReference type="InterPro" id="IPR007146">
    <property type="entry name" value="Sas10/Utp3/C1D"/>
</dbReference>
<dbReference type="PANTHER" id="PTHR13237">
    <property type="entry name" value="SOMETHING ABOUT SILENCING PROTEIN 10-RELATED"/>
    <property type="match status" value="1"/>
</dbReference>
<evidence type="ECO:0000256" key="3">
    <source>
        <dbReference type="ARBA" id="ARBA00022553"/>
    </source>
</evidence>
<feature type="coiled-coil region" evidence="5">
    <location>
        <begin position="107"/>
        <end position="134"/>
    </location>
</feature>
<dbReference type="InterPro" id="IPR018972">
    <property type="entry name" value="Sas10_C_dom"/>
</dbReference>
<dbReference type="GeneID" id="105265760"/>
<feature type="compositionally biased region" description="Acidic residues" evidence="6">
    <location>
        <begin position="308"/>
        <end position="324"/>
    </location>
</feature>
<dbReference type="Proteomes" id="UP000694866">
    <property type="component" value="Unplaced"/>
</dbReference>
<keyword evidence="3" id="KW-0597">Phosphoprotein</keyword>
<feature type="compositionally biased region" description="Acidic residues" evidence="6">
    <location>
        <begin position="16"/>
        <end position="30"/>
    </location>
</feature>
<comment type="similarity">
    <text evidence="2">Belongs to the SAS10 family.</text>
</comment>
<dbReference type="CTD" id="31447"/>
<evidence type="ECO:0000313" key="9">
    <source>
        <dbReference type="RefSeq" id="XP_011301755.1"/>
    </source>
</evidence>
<gene>
    <name evidence="9" type="primary">Sas10</name>
</gene>
<sequence>MGPKKKTKKDFKEFETFEDDDITNSEDEYSEGELELLEKVRKKRVQENFDSDDEVLGLHNDEDDDSMESDIERPQEEDDLPDERAWGKRKRTYYMTDYVDQDYAGTNDKDMEQAELEEKEARNIQQRLAQQLDDADFGLEGMQLPEAQDKPDDELVKTDFSKLTKREKLALVNKESPEFEALVCDFKERMNEAKDILSPFLKLAEEENWPDCPALNFLRTKYQLILNYCVNINFYLVLKAKKIAIVDHPVIKRLAQYRQLMAQLEEGQGKILEEAVKILQAKREGRVLHNVVDSSKTLQRERKKLNDIPEDVEGEEGGLDASEDDEAMEEAVGDDGVEEDVALDDGKRPINYQIAKNKGLTPHRKKEQRNPRVKHRNKYRKAKIRRKGAVREVRKELTRYAGELSGIKASVKKSIKIK</sequence>
<feature type="region of interest" description="Disordered" evidence="6">
    <location>
        <begin position="1"/>
        <end position="30"/>
    </location>
</feature>
<feature type="domain" description="Sas10 C-terminal" evidence="7">
    <location>
        <begin position="345"/>
        <end position="417"/>
    </location>
</feature>
<accession>A0A9R1T320</accession>
<keyword evidence="8" id="KW-1185">Reference proteome</keyword>
<name>A0A9R1T320_9HYME</name>
<evidence type="ECO:0000259" key="7">
    <source>
        <dbReference type="Pfam" id="PF09368"/>
    </source>
</evidence>
<proteinExistence type="inferred from homology"/>
<comment type="subcellular location">
    <subcellularLocation>
        <location evidence="1">Nucleus</location>
    </subcellularLocation>
</comment>
<dbReference type="GO" id="GO:0000462">
    <property type="term" value="P:maturation of SSU-rRNA from tricistronic rRNA transcript (SSU-rRNA, 5.8S rRNA, LSU-rRNA)"/>
    <property type="evidence" value="ECO:0007669"/>
    <property type="project" value="TreeGrafter"/>
</dbReference>
<evidence type="ECO:0000256" key="1">
    <source>
        <dbReference type="ARBA" id="ARBA00004123"/>
    </source>
</evidence>
<dbReference type="AlphaFoldDB" id="A0A9R1T320"/>
<evidence type="ECO:0000313" key="8">
    <source>
        <dbReference type="Proteomes" id="UP000694866"/>
    </source>
</evidence>
<dbReference type="GO" id="GO:0032040">
    <property type="term" value="C:small-subunit processome"/>
    <property type="evidence" value="ECO:0007669"/>
    <property type="project" value="TreeGrafter"/>
</dbReference>
<dbReference type="Pfam" id="PF04000">
    <property type="entry name" value="Sas10_Utp3"/>
    <property type="match status" value="1"/>
</dbReference>
<feature type="region of interest" description="Disordered" evidence="6">
    <location>
        <begin position="302"/>
        <end position="324"/>
    </location>
</feature>
<feature type="region of interest" description="Disordered" evidence="6">
    <location>
        <begin position="358"/>
        <end position="388"/>
    </location>
</feature>
<keyword evidence="4" id="KW-0539">Nucleus</keyword>